<protein>
    <submittedName>
        <fullName evidence="1">Uncharacterized protein</fullName>
    </submittedName>
</protein>
<dbReference type="Proteomes" id="UP001152798">
    <property type="component" value="Chromosome 3"/>
</dbReference>
<keyword evidence="2" id="KW-1185">Reference proteome</keyword>
<organism evidence="1 2">
    <name type="scientific">Nezara viridula</name>
    <name type="common">Southern green stink bug</name>
    <name type="synonym">Cimex viridulus</name>
    <dbReference type="NCBI Taxonomy" id="85310"/>
    <lineage>
        <taxon>Eukaryota</taxon>
        <taxon>Metazoa</taxon>
        <taxon>Ecdysozoa</taxon>
        <taxon>Arthropoda</taxon>
        <taxon>Hexapoda</taxon>
        <taxon>Insecta</taxon>
        <taxon>Pterygota</taxon>
        <taxon>Neoptera</taxon>
        <taxon>Paraneoptera</taxon>
        <taxon>Hemiptera</taxon>
        <taxon>Heteroptera</taxon>
        <taxon>Panheteroptera</taxon>
        <taxon>Pentatomomorpha</taxon>
        <taxon>Pentatomoidea</taxon>
        <taxon>Pentatomidae</taxon>
        <taxon>Pentatominae</taxon>
        <taxon>Nezara</taxon>
    </lineage>
</organism>
<proteinExistence type="predicted"/>
<dbReference type="AlphaFoldDB" id="A0A9P0MLV4"/>
<accession>A0A9P0MLV4</accession>
<name>A0A9P0MLV4_NEZVI</name>
<sequence>MNGMVIVKFLLCKHDVMCSMN</sequence>
<gene>
    <name evidence="1" type="ORF">NEZAVI_LOCUS6222</name>
</gene>
<dbReference type="EMBL" id="OV725079">
    <property type="protein sequence ID" value="CAH1396086.1"/>
    <property type="molecule type" value="Genomic_DNA"/>
</dbReference>
<evidence type="ECO:0000313" key="1">
    <source>
        <dbReference type="EMBL" id="CAH1396086.1"/>
    </source>
</evidence>
<evidence type="ECO:0000313" key="2">
    <source>
        <dbReference type="Proteomes" id="UP001152798"/>
    </source>
</evidence>
<reference evidence="1" key="1">
    <citation type="submission" date="2022-01" db="EMBL/GenBank/DDBJ databases">
        <authorList>
            <person name="King R."/>
        </authorList>
    </citation>
    <scope>NUCLEOTIDE SEQUENCE</scope>
</reference>